<protein>
    <recommendedName>
        <fullName evidence="4">PKD domain-containing protein</fullName>
    </recommendedName>
</protein>
<evidence type="ECO:0008006" key="4">
    <source>
        <dbReference type="Google" id="ProtNLM"/>
    </source>
</evidence>
<gene>
    <name evidence="2" type="ORF">HRH59_11170</name>
</gene>
<feature type="signal peptide" evidence="1">
    <location>
        <begin position="1"/>
        <end position="22"/>
    </location>
</feature>
<dbReference type="RefSeq" id="WP_173501342.1">
    <property type="nucleotide sequence ID" value="NZ_JABSOD010000009.1"/>
</dbReference>
<dbReference type="AlphaFoldDB" id="A0A7Y5ARB5"/>
<reference evidence="2 3" key="1">
    <citation type="submission" date="2020-06" db="EMBL/GenBank/DDBJ databases">
        <title>Rheinheimera sp. nov., a marine bacterium isolated from coastal.</title>
        <authorList>
            <person name="Yu Q."/>
            <person name="Qi Y."/>
            <person name="Pu J."/>
        </authorList>
    </citation>
    <scope>NUCLEOTIDE SEQUENCE [LARGE SCALE GENOMIC DNA]</scope>
    <source>
        <strain evidence="2 3">YQF-2</strain>
    </source>
</reference>
<comment type="caution">
    <text evidence="2">The sequence shown here is derived from an EMBL/GenBank/DDBJ whole genome shotgun (WGS) entry which is preliminary data.</text>
</comment>
<keyword evidence="1" id="KW-0732">Signal</keyword>
<accession>A0A7Y5ARB5</accession>
<proteinExistence type="predicted"/>
<keyword evidence="3" id="KW-1185">Reference proteome</keyword>
<dbReference type="Proteomes" id="UP000523161">
    <property type="component" value="Unassembled WGS sequence"/>
</dbReference>
<organism evidence="2 3">
    <name type="scientific">Rheinheimera lutimaris</name>
    <dbReference type="NCBI Taxonomy" id="2740584"/>
    <lineage>
        <taxon>Bacteria</taxon>
        <taxon>Pseudomonadati</taxon>
        <taxon>Pseudomonadota</taxon>
        <taxon>Gammaproteobacteria</taxon>
        <taxon>Chromatiales</taxon>
        <taxon>Chromatiaceae</taxon>
        <taxon>Rheinheimera</taxon>
    </lineage>
</organism>
<sequence>MKNYNTIKYLAILVMVSPSVHSSTFEQIPLTEYSCKPNGQTVKWNDTSSWFSLAAITNTIFKRGCKYAQRQIRGSYIDDVEVIRGSLDLSILPGPIGCQSRSEVPMSVVGSHMPTSENWFIPTQINFKADTYTISANTPYELHQKDQSKRGTNRLDKWYSQWIISPSDPSFGNEKAPNVINGRKNGHSNTGPMTFSIDNNPKTYQVLSNMSRGTREYSFSIGGSIGSDFTGNINMDWPSAKINGEKCYATTLYKIKVERNAKPTIHSIVKNASNLTASATDKHTADSYLSYTWEVTDINNRKHYKTGKTISLSGISGNYYSAIVTVSDGNMSSSLKKIFETAPPRPIDVRPCPTCQIP</sequence>
<evidence type="ECO:0000256" key="1">
    <source>
        <dbReference type="SAM" id="SignalP"/>
    </source>
</evidence>
<dbReference type="EMBL" id="JABSOD010000009">
    <property type="protein sequence ID" value="NRQ43102.1"/>
    <property type="molecule type" value="Genomic_DNA"/>
</dbReference>
<feature type="chain" id="PRO_5030698152" description="PKD domain-containing protein" evidence="1">
    <location>
        <begin position="23"/>
        <end position="358"/>
    </location>
</feature>
<evidence type="ECO:0000313" key="3">
    <source>
        <dbReference type="Proteomes" id="UP000523161"/>
    </source>
</evidence>
<name>A0A7Y5ARB5_9GAMM</name>
<evidence type="ECO:0000313" key="2">
    <source>
        <dbReference type="EMBL" id="NRQ43102.1"/>
    </source>
</evidence>